<feature type="region of interest" description="Disordered" evidence="12">
    <location>
        <begin position="491"/>
        <end position="512"/>
    </location>
</feature>
<sequence length="623" mass="67146">MASNKIIGIDLGTTNSAVAVLEGNEPKIIANPEGARTTPSVVAFKDGKPQVGEVAKRQEITNPNTVRSIKSHMGEQGYTVDIEGKKYTPQQISAMILQYIKDFAENYLGDKVTDAVITVPAYFNDAQRQATKDAGKIAGLNVKRIINEPTAAALAYGLDKQDKDEKILVYDLGGGTFDVSILELGDGVFQVLSTNGDTHLGGDDFDQRVIGWLVDNFKKENGVDLSKDKMALQRLKDAAEKAKKDLSGVTESEISLPFISAGDNGPLHLQTTLTRAKFNELTSDLVAKTKVPFDNALKDAGLQTSDIDQVILNGGSTRIPAVQEAVKSWTGKESNHSINPDEAVALGAAVQGGVITGDVKDVVLLDVTPLSLGIETMGGVFTKLIDRNTTIPTSKSQVFSTAADNQPAVDIHVLQGERPMAADDKTLGQFQLTDIPAAPRGVPQIEVTFDIDKNGIVNVSAKDKGTGKEQKITIKDSSGLSDDEIKKMMKEAKENEDADKQRKESADLNNEVDQLLFQTDKTLKEVKGKVSDDEIKKAEDARDALKKAKEDNNVDDMKAKKDDLNKIVQDLAVKLYQQQAPKDGDAKGAQQGSQEGTSDNKDDGKGGDGTVDGDFHEVHDDKK</sequence>
<dbReference type="GO" id="GO:0051082">
    <property type="term" value="F:unfolded protein binding"/>
    <property type="evidence" value="ECO:0007669"/>
    <property type="project" value="InterPro"/>
</dbReference>
<dbReference type="InterPro" id="IPR043129">
    <property type="entry name" value="ATPase_NBD"/>
</dbReference>
<feature type="modified residue" description="Phosphothreonine; by autocatalysis" evidence="9">
    <location>
        <position position="176"/>
    </location>
</feature>
<dbReference type="RefSeq" id="WP_056948974.1">
    <property type="nucleotide sequence ID" value="NZ_AZEB01000001.1"/>
</dbReference>
<feature type="compositionally biased region" description="Basic and acidic residues" evidence="12">
    <location>
        <begin position="613"/>
        <end position="623"/>
    </location>
</feature>
<dbReference type="SUPFAM" id="SSF100920">
    <property type="entry name" value="Heat shock protein 70kD (HSP70), peptide-binding domain"/>
    <property type="match status" value="1"/>
</dbReference>
<dbReference type="Pfam" id="PF00012">
    <property type="entry name" value="HSP70"/>
    <property type="match status" value="2"/>
</dbReference>
<keyword evidence="6 9" id="KW-0067">ATP-binding</keyword>
<evidence type="ECO:0000313" key="13">
    <source>
        <dbReference type="EMBL" id="KRL23322.1"/>
    </source>
</evidence>
<evidence type="ECO:0000256" key="11">
    <source>
        <dbReference type="SAM" id="Coils"/>
    </source>
</evidence>
<dbReference type="InterPro" id="IPR013126">
    <property type="entry name" value="Hsp_70_fam"/>
</dbReference>
<dbReference type="PROSITE" id="PS01036">
    <property type="entry name" value="HSP70_3"/>
    <property type="match status" value="1"/>
</dbReference>
<reference evidence="13 14" key="1">
    <citation type="journal article" date="2015" name="Genome Announc.">
        <title>Expanding the biotechnology potential of lactobacilli through comparative genomics of 213 strains and associated genera.</title>
        <authorList>
            <person name="Sun Z."/>
            <person name="Harris H.M."/>
            <person name="McCann A."/>
            <person name="Guo C."/>
            <person name="Argimon S."/>
            <person name="Zhang W."/>
            <person name="Yang X."/>
            <person name="Jeffery I.B."/>
            <person name="Cooney J.C."/>
            <person name="Kagawa T.F."/>
            <person name="Liu W."/>
            <person name="Song Y."/>
            <person name="Salvetti E."/>
            <person name="Wrobel A."/>
            <person name="Rasinkangas P."/>
            <person name="Parkhill J."/>
            <person name="Rea M.C."/>
            <person name="O'Sullivan O."/>
            <person name="Ritari J."/>
            <person name="Douillard F.P."/>
            <person name="Paul Ross R."/>
            <person name="Yang R."/>
            <person name="Briner A.E."/>
            <person name="Felis G.E."/>
            <person name="de Vos W.M."/>
            <person name="Barrangou R."/>
            <person name="Klaenhammer T.R."/>
            <person name="Caufield P.W."/>
            <person name="Cui Y."/>
            <person name="Zhang H."/>
            <person name="O'Toole P.W."/>
        </authorList>
    </citation>
    <scope>NUCLEOTIDE SEQUENCE [LARGE SCALE GENOMIC DNA]</scope>
    <source>
        <strain evidence="13 14">DSM 19906</strain>
    </source>
</reference>
<protein>
    <recommendedName>
        <fullName evidence="3 9">Chaperone protein DnaK</fullName>
    </recommendedName>
    <alternativeName>
        <fullName evidence="9">HSP70</fullName>
    </alternativeName>
    <alternativeName>
        <fullName evidence="9">Heat shock 70 kDa protein</fullName>
    </alternativeName>
    <alternativeName>
        <fullName evidence="9">Heat shock protein 70</fullName>
    </alternativeName>
</protein>
<feature type="compositionally biased region" description="Basic and acidic residues" evidence="12">
    <location>
        <begin position="491"/>
        <end position="506"/>
    </location>
</feature>
<feature type="region of interest" description="Disordered" evidence="12">
    <location>
        <begin position="575"/>
        <end position="623"/>
    </location>
</feature>
<evidence type="ECO:0000256" key="12">
    <source>
        <dbReference type="SAM" id="MobiDB-lite"/>
    </source>
</evidence>
<evidence type="ECO:0000256" key="5">
    <source>
        <dbReference type="ARBA" id="ARBA00022741"/>
    </source>
</evidence>
<dbReference type="Gene3D" id="1.20.1270.10">
    <property type="match status" value="1"/>
</dbReference>
<dbReference type="InterPro" id="IPR029047">
    <property type="entry name" value="HSP70_peptide-bd_sf"/>
</dbReference>
<dbReference type="HAMAP" id="MF_00332">
    <property type="entry name" value="DnaK"/>
    <property type="match status" value="1"/>
</dbReference>
<dbReference type="GO" id="GO:0005524">
    <property type="term" value="F:ATP binding"/>
    <property type="evidence" value="ECO:0007669"/>
    <property type="project" value="UniProtKB-UniRule"/>
</dbReference>
<dbReference type="FunFam" id="3.30.420.40:FF:000071">
    <property type="entry name" value="Molecular chaperone DnaK"/>
    <property type="match status" value="1"/>
</dbReference>
<keyword evidence="5 9" id="KW-0547">Nucleotide-binding</keyword>
<dbReference type="InterPro" id="IPR012725">
    <property type="entry name" value="Chaperone_DnaK"/>
</dbReference>
<dbReference type="CDD" id="cd10234">
    <property type="entry name" value="ASKHA_NBD_HSP70_DnaK-like"/>
    <property type="match status" value="1"/>
</dbReference>
<keyword evidence="14" id="KW-1185">Reference proteome</keyword>
<evidence type="ECO:0000256" key="9">
    <source>
        <dbReference type="HAMAP-Rule" id="MF_00332"/>
    </source>
</evidence>
<dbReference type="SUPFAM" id="SSF53067">
    <property type="entry name" value="Actin-like ATPase domain"/>
    <property type="match status" value="2"/>
</dbReference>
<evidence type="ECO:0000256" key="4">
    <source>
        <dbReference type="ARBA" id="ARBA00022553"/>
    </source>
</evidence>
<dbReference type="NCBIfam" id="TIGR02350">
    <property type="entry name" value="prok_dnaK"/>
    <property type="match status" value="1"/>
</dbReference>
<evidence type="ECO:0000256" key="3">
    <source>
        <dbReference type="ARBA" id="ARBA00014415"/>
    </source>
</evidence>
<evidence type="ECO:0000256" key="7">
    <source>
        <dbReference type="ARBA" id="ARBA00023016"/>
    </source>
</evidence>
<accession>A0A0R1P0P1</accession>
<comment type="function">
    <text evidence="1 9">Acts as a chaperone.</text>
</comment>
<keyword evidence="8 9" id="KW-0143">Chaperone</keyword>
<dbReference type="InterPro" id="IPR018181">
    <property type="entry name" value="Heat_shock_70_CS"/>
</dbReference>
<dbReference type="AlphaFoldDB" id="A0A0R1P0P1"/>
<evidence type="ECO:0000256" key="6">
    <source>
        <dbReference type="ARBA" id="ARBA00022840"/>
    </source>
</evidence>
<dbReference type="PATRIC" id="fig|1423766.4.peg.43"/>
<evidence type="ECO:0000256" key="2">
    <source>
        <dbReference type="ARBA" id="ARBA00007381"/>
    </source>
</evidence>
<comment type="similarity">
    <text evidence="2 9 10">Belongs to the heat shock protein 70 family.</text>
</comment>
<dbReference type="Proteomes" id="UP000051439">
    <property type="component" value="Unassembled WGS sequence"/>
</dbReference>
<evidence type="ECO:0000313" key="14">
    <source>
        <dbReference type="Proteomes" id="UP000051439"/>
    </source>
</evidence>
<name>A0A0R1P0P1_9LACO</name>
<dbReference type="GO" id="GO:0140662">
    <property type="term" value="F:ATP-dependent protein folding chaperone"/>
    <property type="evidence" value="ECO:0007669"/>
    <property type="project" value="InterPro"/>
</dbReference>
<dbReference type="PRINTS" id="PR00301">
    <property type="entry name" value="HEATSHOCK70"/>
</dbReference>
<comment type="induction">
    <text evidence="9">By stress conditions e.g. heat shock.</text>
</comment>
<organism evidence="13 14">
    <name type="scientific">Lentilactobacillus kisonensis DSM 19906 = JCM 15041</name>
    <dbReference type="NCBI Taxonomy" id="1423766"/>
    <lineage>
        <taxon>Bacteria</taxon>
        <taxon>Bacillati</taxon>
        <taxon>Bacillota</taxon>
        <taxon>Bacilli</taxon>
        <taxon>Lactobacillales</taxon>
        <taxon>Lactobacillaceae</taxon>
        <taxon>Lentilactobacillus</taxon>
    </lineage>
</organism>
<evidence type="ECO:0000256" key="8">
    <source>
        <dbReference type="ARBA" id="ARBA00023186"/>
    </source>
</evidence>
<dbReference type="PROSITE" id="PS00297">
    <property type="entry name" value="HSP70_1"/>
    <property type="match status" value="1"/>
</dbReference>
<dbReference type="PANTHER" id="PTHR19375">
    <property type="entry name" value="HEAT SHOCK PROTEIN 70KDA"/>
    <property type="match status" value="1"/>
</dbReference>
<evidence type="ECO:0000256" key="1">
    <source>
        <dbReference type="ARBA" id="ARBA00002290"/>
    </source>
</evidence>
<keyword evidence="11" id="KW-0175">Coiled coil</keyword>
<dbReference type="Gene3D" id="3.90.640.10">
    <property type="entry name" value="Actin, Chain A, domain 4"/>
    <property type="match status" value="1"/>
</dbReference>
<dbReference type="FunFam" id="3.90.640.10:FF:000003">
    <property type="entry name" value="Molecular chaperone DnaK"/>
    <property type="match status" value="1"/>
</dbReference>
<proteinExistence type="evidence at transcript level"/>
<dbReference type="Gene3D" id="2.60.34.10">
    <property type="entry name" value="Substrate Binding Domain Of DNAk, Chain A, domain 1"/>
    <property type="match status" value="1"/>
</dbReference>
<dbReference type="InterPro" id="IPR029048">
    <property type="entry name" value="HSP70_C_sf"/>
</dbReference>
<dbReference type="EMBL" id="AZEB01000001">
    <property type="protein sequence ID" value="KRL23322.1"/>
    <property type="molecule type" value="Genomic_DNA"/>
</dbReference>
<dbReference type="NCBIfam" id="NF001413">
    <property type="entry name" value="PRK00290.1"/>
    <property type="match status" value="1"/>
</dbReference>
<keyword evidence="4 9" id="KW-0597">Phosphoprotein</keyword>
<dbReference type="PROSITE" id="PS00329">
    <property type="entry name" value="HSP70_2"/>
    <property type="match status" value="1"/>
</dbReference>
<feature type="coiled-coil region" evidence="11">
    <location>
        <begin position="225"/>
        <end position="252"/>
    </location>
</feature>
<dbReference type="FunFam" id="2.60.34.10:FF:000014">
    <property type="entry name" value="Chaperone protein DnaK HSP70"/>
    <property type="match status" value="1"/>
</dbReference>
<evidence type="ECO:0000256" key="10">
    <source>
        <dbReference type="RuleBase" id="RU003322"/>
    </source>
</evidence>
<keyword evidence="7 9" id="KW-0346">Stress response</keyword>
<gene>
    <name evidence="9" type="primary">dnaK</name>
    <name evidence="13" type="ORF">FC98_GL000046</name>
</gene>
<dbReference type="Gene3D" id="3.30.420.40">
    <property type="match status" value="2"/>
</dbReference>
<dbReference type="SUPFAM" id="SSF100934">
    <property type="entry name" value="Heat shock protein 70kD (HSP70), C-terminal subdomain"/>
    <property type="match status" value="1"/>
</dbReference>
<comment type="caution">
    <text evidence="13">The sequence shown here is derived from an EMBL/GenBank/DDBJ whole genome shotgun (WGS) entry which is preliminary data.</text>
</comment>